<gene>
    <name evidence="7" type="ORF">P2L57_32480</name>
</gene>
<evidence type="ECO:0000256" key="3">
    <source>
        <dbReference type="ARBA" id="ARBA00023163"/>
    </source>
</evidence>
<evidence type="ECO:0000313" key="8">
    <source>
        <dbReference type="Proteomes" id="UP001220022"/>
    </source>
</evidence>
<dbReference type="PANTHER" id="PTHR30055:SF234">
    <property type="entry name" value="HTH-TYPE TRANSCRIPTIONAL REGULATOR BETI"/>
    <property type="match status" value="1"/>
</dbReference>
<dbReference type="SUPFAM" id="SSF46689">
    <property type="entry name" value="Homeodomain-like"/>
    <property type="match status" value="1"/>
</dbReference>
<evidence type="ECO:0000256" key="5">
    <source>
        <dbReference type="SAM" id="MobiDB-lite"/>
    </source>
</evidence>
<dbReference type="InterPro" id="IPR004111">
    <property type="entry name" value="Repressor_TetR_C"/>
</dbReference>
<dbReference type="RefSeq" id="WP_275820684.1">
    <property type="nucleotide sequence ID" value="NZ_BAAANM010000049.1"/>
</dbReference>
<organism evidence="7 8">
    <name type="scientific">Streptantibioticus ferralitis</name>
    <dbReference type="NCBI Taxonomy" id="236510"/>
    <lineage>
        <taxon>Bacteria</taxon>
        <taxon>Bacillati</taxon>
        <taxon>Actinomycetota</taxon>
        <taxon>Actinomycetes</taxon>
        <taxon>Kitasatosporales</taxon>
        <taxon>Streptomycetaceae</taxon>
        <taxon>Streptantibioticus</taxon>
    </lineage>
</organism>
<keyword evidence="2 4" id="KW-0238">DNA-binding</keyword>
<evidence type="ECO:0000256" key="4">
    <source>
        <dbReference type="PROSITE-ProRule" id="PRU00335"/>
    </source>
</evidence>
<dbReference type="PANTHER" id="PTHR30055">
    <property type="entry name" value="HTH-TYPE TRANSCRIPTIONAL REGULATOR RUTR"/>
    <property type="match status" value="1"/>
</dbReference>
<dbReference type="Proteomes" id="UP001220022">
    <property type="component" value="Unassembled WGS sequence"/>
</dbReference>
<evidence type="ECO:0000256" key="2">
    <source>
        <dbReference type="ARBA" id="ARBA00023125"/>
    </source>
</evidence>
<dbReference type="InterPro" id="IPR050109">
    <property type="entry name" value="HTH-type_TetR-like_transc_reg"/>
</dbReference>
<dbReference type="Pfam" id="PF00440">
    <property type="entry name" value="TetR_N"/>
    <property type="match status" value="1"/>
</dbReference>
<dbReference type="EMBL" id="JARHTQ010000031">
    <property type="protein sequence ID" value="MDF2260260.1"/>
    <property type="molecule type" value="Genomic_DNA"/>
</dbReference>
<dbReference type="PROSITE" id="PS50977">
    <property type="entry name" value="HTH_TETR_2"/>
    <property type="match status" value="1"/>
</dbReference>
<dbReference type="InterPro" id="IPR001647">
    <property type="entry name" value="HTH_TetR"/>
</dbReference>
<dbReference type="SUPFAM" id="SSF48498">
    <property type="entry name" value="Tetracyclin repressor-like, C-terminal domain"/>
    <property type="match status" value="1"/>
</dbReference>
<comment type="caution">
    <text evidence="7">The sequence shown here is derived from an EMBL/GenBank/DDBJ whole genome shotgun (WGS) entry which is preliminary data.</text>
</comment>
<keyword evidence="8" id="KW-1185">Reference proteome</keyword>
<evidence type="ECO:0000313" key="7">
    <source>
        <dbReference type="EMBL" id="MDF2260260.1"/>
    </source>
</evidence>
<protein>
    <submittedName>
        <fullName evidence="7">TetR/AcrR family transcriptional regulator</fullName>
    </submittedName>
</protein>
<dbReference type="InterPro" id="IPR036271">
    <property type="entry name" value="Tet_transcr_reg_TetR-rel_C_sf"/>
</dbReference>
<dbReference type="InterPro" id="IPR009057">
    <property type="entry name" value="Homeodomain-like_sf"/>
</dbReference>
<dbReference type="Pfam" id="PF02909">
    <property type="entry name" value="TetR_C_1"/>
    <property type="match status" value="1"/>
</dbReference>
<accession>A0ABT5Z8U8</accession>
<evidence type="ECO:0000256" key="1">
    <source>
        <dbReference type="ARBA" id="ARBA00023015"/>
    </source>
</evidence>
<dbReference type="Gene3D" id="1.10.357.10">
    <property type="entry name" value="Tetracycline Repressor, domain 2"/>
    <property type="match status" value="1"/>
</dbReference>
<name>A0ABT5Z8U8_9ACTN</name>
<dbReference type="Gene3D" id="1.10.10.60">
    <property type="entry name" value="Homeodomain-like"/>
    <property type="match status" value="1"/>
</dbReference>
<keyword evidence="3" id="KW-0804">Transcription</keyword>
<feature type="compositionally biased region" description="Basic and acidic residues" evidence="5">
    <location>
        <begin position="1"/>
        <end position="16"/>
    </location>
</feature>
<evidence type="ECO:0000259" key="6">
    <source>
        <dbReference type="PROSITE" id="PS50977"/>
    </source>
</evidence>
<feature type="domain" description="HTH tetR-type" evidence="6">
    <location>
        <begin position="47"/>
        <end position="107"/>
    </location>
</feature>
<sequence>MTQIETDSHMDGRDTTVDTPGGADTTGGAAGDAKGTAKATRRPRRVTLSRESILDAALRLCSREGGAVLTFSRLGKELGADPTAVYRHFRDKDDLVLALTDVMIVEAVQRARAGAPPRQQWREWLLTTVRSIRSVYLERPALAVLAATRTTASPVESESVEEIIGVLHDAGLPVAQAAESCRALVDLTLAFTQYTAAFQILDEETQAKDDRAWAVKYATLPAARFPLVHASAARLTELFRNDDEVFELALATFLDGIEAKIQRARG</sequence>
<proteinExistence type="predicted"/>
<feature type="region of interest" description="Disordered" evidence="5">
    <location>
        <begin position="1"/>
        <end position="44"/>
    </location>
</feature>
<dbReference type="PRINTS" id="PR00455">
    <property type="entry name" value="HTHTETR"/>
</dbReference>
<keyword evidence="1" id="KW-0805">Transcription regulation</keyword>
<reference evidence="7 8" key="1">
    <citation type="submission" date="2023-03" db="EMBL/GenBank/DDBJ databases">
        <title>Draft genome sequence of type strain Streptomyces ferralitis JCM 14344.</title>
        <authorList>
            <person name="Klaysubun C."/>
            <person name="Duangmal K."/>
        </authorList>
    </citation>
    <scope>NUCLEOTIDE SEQUENCE [LARGE SCALE GENOMIC DNA]</scope>
    <source>
        <strain evidence="7 8">JCM 14344</strain>
    </source>
</reference>
<feature type="DNA-binding region" description="H-T-H motif" evidence="4">
    <location>
        <begin position="70"/>
        <end position="89"/>
    </location>
</feature>